<dbReference type="InterPro" id="IPR017853">
    <property type="entry name" value="GH"/>
</dbReference>
<dbReference type="PRINTS" id="PR00131">
    <property type="entry name" value="GLHYDRLASE1"/>
</dbReference>
<evidence type="ECO:0000256" key="3">
    <source>
        <dbReference type="ARBA" id="ARBA00023295"/>
    </source>
</evidence>
<reference evidence="8 9" key="1">
    <citation type="submission" date="2017-06" db="EMBL/GenBank/DDBJ databases">
        <title>Complete genome sequence of Paenibacillus donghaensis KCTC 13049T isolated from East Sea sediment, South Korea.</title>
        <authorList>
            <person name="Jung B.K."/>
            <person name="Hong S.-J."/>
            <person name="Shin J.-H."/>
        </authorList>
    </citation>
    <scope>NUCLEOTIDE SEQUENCE [LARGE SCALE GENOMIC DNA]</scope>
    <source>
        <strain evidence="8 9">KCTC 13049</strain>
    </source>
</reference>
<keyword evidence="2" id="KW-0378">Hydrolase</keyword>
<dbReference type="KEGG" id="pdh:B9T62_06455"/>
<dbReference type="EMBL" id="CP021780">
    <property type="protein sequence ID" value="ASA20474.1"/>
    <property type="molecule type" value="Genomic_DNA"/>
</dbReference>
<evidence type="ECO:0000256" key="7">
    <source>
        <dbReference type="RuleBase" id="RU003690"/>
    </source>
</evidence>
<dbReference type="RefSeq" id="WP_087914494.1">
    <property type="nucleotide sequence ID" value="NZ_CP021780.1"/>
</dbReference>
<accession>A0A2Z2K6K0</accession>
<evidence type="ECO:0000313" key="9">
    <source>
        <dbReference type="Proteomes" id="UP000249890"/>
    </source>
</evidence>
<dbReference type="GO" id="GO:0016052">
    <property type="term" value="P:carbohydrate catabolic process"/>
    <property type="evidence" value="ECO:0007669"/>
    <property type="project" value="TreeGrafter"/>
</dbReference>
<dbReference type="PANTHER" id="PTHR10353">
    <property type="entry name" value="GLYCOSYL HYDROLASE"/>
    <property type="match status" value="1"/>
</dbReference>
<sequence>MKTVREGFPQDFLWGGATSAIQIEGGYDQDGKGLGSGDMVTAGSRNSRRRVTRTLEEGVYYPSHEAIDFYHRYKEDIALFAEMGFKIFRLSISWSRIFPTGEETEPNEEGLKFYDNVIGELRKYGIEPLVTLSHYELPFALSEKYNGWGSRKLIDLFVKYSEVLFNRYKDSVKYWITFNELNCLLKPYGTYIAGGMLSEDSDLFFNLEADSKQERLQAMHYQLVASAKTVISGRKINPDFHIGCMITYHTPYPYTCNPDDVMLAQEEDLINNLLCSDVQIRGEYSGQALRYFHDHKITLDVTEEDEALLKQGCVDYYTFSYYTPFTLSKDPSMETTSGNMSRGIKNPYLKTSDWGWQIDAQGLRWALNNIYHRYQIPMMIVENGLGAVDKIEADGSIQDDYRIEYFREHIKAMKESIKDGVDLIGYTPWGCIDLVSVSTGEMAKRYGMIYVDKHDDGSGTLERRRKKSFGWYKQVIESNGEDLT</sequence>
<evidence type="ECO:0000256" key="4">
    <source>
        <dbReference type="ARBA" id="ARBA00031448"/>
    </source>
</evidence>
<dbReference type="GO" id="GO:0008422">
    <property type="term" value="F:beta-glucosidase activity"/>
    <property type="evidence" value="ECO:0007669"/>
    <property type="project" value="TreeGrafter"/>
</dbReference>
<dbReference type="Pfam" id="PF00232">
    <property type="entry name" value="Glyco_hydro_1"/>
    <property type="match status" value="1"/>
</dbReference>
<protein>
    <recommendedName>
        <fullName evidence="6">Amygdalase</fullName>
    </recommendedName>
    <alternativeName>
        <fullName evidence="4">Cellobiase</fullName>
    </alternativeName>
    <alternativeName>
        <fullName evidence="5">Gentiobiase</fullName>
    </alternativeName>
</protein>
<dbReference type="Gene3D" id="3.20.20.80">
    <property type="entry name" value="Glycosidases"/>
    <property type="match status" value="1"/>
</dbReference>
<organism evidence="8 9">
    <name type="scientific">Paenibacillus donghaensis</name>
    <dbReference type="NCBI Taxonomy" id="414771"/>
    <lineage>
        <taxon>Bacteria</taxon>
        <taxon>Bacillati</taxon>
        <taxon>Bacillota</taxon>
        <taxon>Bacilli</taxon>
        <taxon>Bacillales</taxon>
        <taxon>Paenibacillaceae</taxon>
        <taxon>Paenibacillus</taxon>
    </lineage>
</organism>
<dbReference type="AlphaFoldDB" id="A0A2Z2K6K0"/>
<dbReference type="Proteomes" id="UP000249890">
    <property type="component" value="Chromosome"/>
</dbReference>
<evidence type="ECO:0000313" key="8">
    <source>
        <dbReference type="EMBL" id="ASA20474.1"/>
    </source>
</evidence>
<gene>
    <name evidence="8" type="ORF">B9T62_06455</name>
</gene>
<proteinExistence type="inferred from homology"/>
<dbReference type="OrthoDB" id="108629at2"/>
<comment type="similarity">
    <text evidence="1 7">Belongs to the glycosyl hydrolase 1 family.</text>
</comment>
<keyword evidence="3" id="KW-0326">Glycosidase</keyword>
<evidence type="ECO:0000256" key="6">
    <source>
        <dbReference type="ARBA" id="ARBA00079432"/>
    </source>
</evidence>
<evidence type="ECO:0000256" key="2">
    <source>
        <dbReference type="ARBA" id="ARBA00022801"/>
    </source>
</evidence>
<evidence type="ECO:0000256" key="5">
    <source>
        <dbReference type="ARBA" id="ARBA00032194"/>
    </source>
</evidence>
<keyword evidence="9" id="KW-1185">Reference proteome</keyword>
<evidence type="ECO:0000256" key="1">
    <source>
        <dbReference type="ARBA" id="ARBA00010838"/>
    </source>
</evidence>
<dbReference type="PANTHER" id="PTHR10353:SF296">
    <property type="entry name" value="6-PHOSPHO-BETA-GLUCOSIDASE"/>
    <property type="match status" value="1"/>
</dbReference>
<dbReference type="NCBIfam" id="NF007154">
    <property type="entry name" value="PRK09589.1"/>
    <property type="match status" value="1"/>
</dbReference>
<dbReference type="InterPro" id="IPR001360">
    <property type="entry name" value="Glyco_hydro_1"/>
</dbReference>
<dbReference type="GO" id="GO:0005829">
    <property type="term" value="C:cytosol"/>
    <property type="evidence" value="ECO:0007669"/>
    <property type="project" value="TreeGrafter"/>
</dbReference>
<dbReference type="FunFam" id="3.20.20.80:FF:000004">
    <property type="entry name" value="Beta-glucosidase 6-phospho-beta-glucosidase"/>
    <property type="match status" value="1"/>
</dbReference>
<name>A0A2Z2K6K0_9BACL</name>
<dbReference type="SUPFAM" id="SSF51445">
    <property type="entry name" value="(Trans)glycosidases"/>
    <property type="match status" value="1"/>
</dbReference>